<sequence length="72" mass="7791">MIVCCNWMFSNDLMTTVRDRINAHLPIVLEVLRTGSLVVIALSTICASQSLKQMAGGHDAPSEVSATHKGHN</sequence>
<evidence type="ECO:0000313" key="2">
    <source>
        <dbReference type="Proteomes" id="UP000002274"/>
    </source>
</evidence>
<dbReference type="EMBL" id="CP000554">
    <property type="protein sequence ID" value="ABM78001.1"/>
    <property type="molecule type" value="Genomic_DNA"/>
</dbReference>
<protein>
    <submittedName>
        <fullName evidence="1">Uncharacterized protein</fullName>
    </submittedName>
</protein>
<dbReference type="AlphaFoldDB" id="A2C941"/>
<accession>A2C941</accession>
<dbReference type="HOGENOM" id="CLU_201892_0_0_3"/>
<evidence type="ECO:0000313" key="1">
    <source>
        <dbReference type="EMBL" id="ABM78001.1"/>
    </source>
</evidence>
<name>A2C941_PROM3</name>
<proteinExistence type="predicted"/>
<dbReference type="KEGG" id="pmf:P9303_12531"/>
<organism evidence="1 2">
    <name type="scientific">Prochlorococcus marinus (strain MIT 9303)</name>
    <dbReference type="NCBI Taxonomy" id="59922"/>
    <lineage>
        <taxon>Bacteria</taxon>
        <taxon>Bacillati</taxon>
        <taxon>Cyanobacteriota</taxon>
        <taxon>Cyanophyceae</taxon>
        <taxon>Synechococcales</taxon>
        <taxon>Prochlorococcaceae</taxon>
        <taxon>Prochlorococcus</taxon>
    </lineage>
</organism>
<gene>
    <name evidence="1" type="ordered locus">P9303_12531</name>
</gene>
<dbReference type="Proteomes" id="UP000002274">
    <property type="component" value="Chromosome"/>
</dbReference>
<reference evidence="1 2" key="1">
    <citation type="journal article" date="2007" name="PLoS Genet.">
        <title>Patterns and implications of gene gain and loss in the evolution of Prochlorococcus.</title>
        <authorList>
            <person name="Kettler G.C."/>
            <person name="Martiny A.C."/>
            <person name="Huang K."/>
            <person name="Zucker J."/>
            <person name="Coleman M.L."/>
            <person name="Rodrigue S."/>
            <person name="Chen F."/>
            <person name="Lapidus A."/>
            <person name="Ferriera S."/>
            <person name="Johnson J."/>
            <person name="Steglich C."/>
            <person name="Church G.M."/>
            <person name="Richardson P."/>
            <person name="Chisholm S.W."/>
        </authorList>
    </citation>
    <scope>NUCLEOTIDE SEQUENCE [LARGE SCALE GENOMIC DNA]</scope>
    <source>
        <strain evidence="1 2">MIT 9303</strain>
    </source>
</reference>